<comment type="caution">
    <text evidence="2">The sequence shown here is derived from an EMBL/GenBank/DDBJ whole genome shotgun (WGS) entry which is preliminary data.</text>
</comment>
<dbReference type="InterPro" id="IPR000073">
    <property type="entry name" value="AB_hydrolase_1"/>
</dbReference>
<keyword evidence="3" id="KW-1185">Reference proteome</keyword>
<accession>A0ABY0ISK3</accession>
<evidence type="ECO:0000313" key="2">
    <source>
        <dbReference type="EMBL" id="RZT90057.1"/>
    </source>
</evidence>
<evidence type="ECO:0000313" key="3">
    <source>
        <dbReference type="Proteomes" id="UP000292136"/>
    </source>
</evidence>
<dbReference type="PANTHER" id="PTHR43689:SF8">
    <property type="entry name" value="ALPHA_BETA-HYDROLASES SUPERFAMILY PROTEIN"/>
    <property type="match status" value="1"/>
</dbReference>
<dbReference type="Proteomes" id="UP000292136">
    <property type="component" value="Unassembled WGS sequence"/>
</dbReference>
<name>A0ABY0ISK3_9RHOO</name>
<dbReference type="PRINTS" id="PR00111">
    <property type="entry name" value="ABHYDROLASE"/>
</dbReference>
<feature type="domain" description="AB hydrolase-1" evidence="1">
    <location>
        <begin position="26"/>
        <end position="245"/>
    </location>
</feature>
<dbReference type="EMBL" id="SHKM01000001">
    <property type="protein sequence ID" value="RZT90057.1"/>
    <property type="molecule type" value="Genomic_DNA"/>
</dbReference>
<organism evidence="2 3">
    <name type="scientific">Azospira oryzae</name>
    <dbReference type="NCBI Taxonomy" id="146939"/>
    <lineage>
        <taxon>Bacteria</taxon>
        <taxon>Pseudomonadati</taxon>
        <taxon>Pseudomonadota</taxon>
        <taxon>Betaproteobacteria</taxon>
        <taxon>Rhodocyclales</taxon>
        <taxon>Rhodocyclaceae</taxon>
        <taxon>Azospira</taxon>
    </lineage>
</organism>
<evidence type="ECO:0000259" key="1">
    <source>
        <dbReference type="Pfam" id="PF12697"/>
    </source>
</evidence>
<dbReference type="Pfam" id="PF12697">
    <property type="entry name" value="Abhydrolase_6"/>
    <property type="match status" value="1"/>
</dbReference>
<proteinExistence type="predicted"/>
<dbReference type="Gene3D" id="3.40.50.1820">
    <property type="entry name" value="alpha/beta hydrolase"/>
    <property type="match status" value="1"/>
</dbReference>
<dbReference type="PANTHER" id="PTHR43689">
    <property type="entry name" value="HYDROLASE"/>
    <property type="match status" value="1"/>
</dbReference>
<dbReference type="InterPro" id="IPR029058">
    <property type="entry name" value="AB_hydrolase_fold"/>
</dbReference>
<protein>
    <submittedName>
        <fullName evidence="2">Pimeloyl-ACP methyl ester carboxylesterase</fullName>
    </submittedName>
</protein>
<sequence length="257" mass="29001">MAKVNVLGRELEYELISAHQIYRPTLVFLHEGLGCVGFWRDFPHKVAQATGCRTLVFSRQGYGDSDPAPSPRTPRYMHDEALEMLPATLAALDIERPVLVGHSDGGSIALIHAGTYPEAVSGLVVLAPHAWVEEEALAGIRQAGEAWRQTDWPSRLGRYHRDAFRVFHDWHDTWLSPQFRDWNIESYLSGIRVPVLAIQGKDDEYATLRQIEVIAEQVPAEVELLELADCRHSPHRDQPEAVLEALVRYLERLEPAA</sequence>
<gene>
    <name evidence="2" type="ORF">EV678_0868</name>
</gene>
<reference evidence="2 3" key="1">
    <citation type="submission" date="2019-02" db="EMBL/GenBank/DDBJ databases">
        <title>Genomic Encyclopedia of Type Strains, Phase IV (KMG-IV): sequencing the most valuable type-strain genomes for metagenomic binning, comparative biology and taxonomic classification.</title>
        <authorList>
            <person name="Goeker M."/>
        </authorList>
    </citation>
    <scope>NUCLEOTIDE SEQUENCE [LARGE SCALE GENOMIC DNA]</scope>
    <source>
        <strain evidence="2 3">DSM 21223</strain>
    </source>
</reference>
<dbReference type="RefSeq" id="WP_130458627.1">
    <property type="nucleotide sequence ID" value="NZ_SHKM01000001.1"/>
</dbReference>
<dbReference type="SUPFAM" id="SSF53474">
    <property type="entry name" value="alpha/beta-Hydrolases"/>
    <property type="match status" value="1"/>
</dbReference>